<keyword evidence="2" id="KW-1133">Transmembrane helix</keyword>
<name>A0A7V9ACH6_9BACT</name>
<keyword evidence="2" id="KW-0472">Membrane</keyword>
<protein>
    <submittedName>
        <fullName evidence="3">Tetratricopeptide repeat protein</fullName>
    </submittedName>
</protein>
<dbReference type="RefSeq" id="WP_194538779.1">
    <property type="nucleotide sequence ID" value="NZ_JACEFB010000010.1"/>
</dbReference>
<feature type="transmembrane region" description="Helical" evidence="2">
    <location>
        <begin position="42"/>
        <end position="65"/>
    </location>
</feature>
<accession>A0A7V9ACH6</accession>
<feature type="region of interest" description="Disordered" evidence="1">
    <location>
        <begin position="1"/>
        <end position="36"/>
    </location>
</feature>
<keyword evidence="2" id="KW-0812">Transmembrane</keyword>
<dbReference type="PANTHER" id="PTHR12558">
    <property type="entry name" value="CELL DIVISION CYCLE 16,23,27"/>
    <property type="match status" value="1"/>
</dbReference>
<dbReference type="InterPro" id="IPR011990">
    <property type="entry name" value="TPR-like_helical_dom_sf"/>
</dbReference>
<evidence type="ECO:0000256" key="1">
    <source>
        <dbReference type="SAM" id="MobiDB-lite"/>
    </source>
</evidence>
<dbReference type="SUPFAM" id="SSF48452">
    <property type="entry name" value="TPR-like"/>
    <property type="match status" value="1"/>
</dbReference>
<dbReference type="Pfam" id="PF13432">
    <property type="entry name" value="TPR_16"/>
    <property type="match status" value="1"/>
</dbReference>
<dbReference type="PANTHER" id="PTHR12558:SF33">
    <property type="entry name" value="BLL7664 PROTEIN"/>
    <property type="match status" value="1"/>
</dbReference>
<comment type="caution">
    <text evidence="3">The sequence shown here is derived from an EMBL/GenBank/DDBJ whole genome shotgun (WGS) entry which is preliminary data.</text>
</comment>
<reference evidence="3 4" key="1">
    <citation type="submission" date="2020-07" db="EMBL/GenBank/DDBJ databases">
        <title>Thermogemmata thermophila gen. nov., sp. nov., a novel moderate thermophilic planctomycete from a Kamchatka hot spring.</title>
        <authorList>
            <person name="Elcheninov A.G."/>
            <person name="Podosokorskaya O.A."/>
            <person name="Kovaleva O.L."/>
            <person name="Novikov A."/>
            <person name="Bonch-Osmolovskaya E.A."/>
            <person name="Toshchakov S.V."/>
            <person name="Kublanov I.V."/>
        </authorList>
    </citation>
    <scope>NUCLEOTIDE SEQUENCE [LARGE SCALE GENOMIC DNA]</scope>
    <source>
        <strain evidence="3 4">2918</strain>
    </source>
</reference>
<dbReference type="AlphaFoldDB" id="A0A7V9ACH6"/>
<feature type="compositionally biased region" description="Low complexity" evidence="1">
    <location>
        <begin position="8"/>
        <end position="20"/>
    </location>
</feature>
<dbReference type="EMBL" id="JACEFB010000010">
    <property type="protein sequence ID" value="MBA2227048.1"/>
    <property type="molecule type" value="Genomic_DNA"/>
</dbReference>
<organism evidence="3 4">
    <name type="scientific">Thermogemmata fonticola</name>
    <dbReference type="NCBI Taxonomy" id="2755323"/>
    <lineage>
        <taxon>Bacteria</taxon>
        <taxon>Pseudomonadati</taxon>
        <taxon>Planctomycetota</taxon>
        <taxon>Planctomycetia</taxon>
        <taxon>Gemmatales</taxon>
        <taxon>Gemmataceae</taxon>
        <taxon>Thermogemmata</taxon>
    </lineage>
</organism>
<dbReference type="Gene3D" id="1.25.40.10">
    <property type="entry name" value="Tetratricopeptide repeat domain"/>
    <property type="match status" value="2"/>
</dbReference>
<keyword evidence="4" id="KW-1185">Reference proteome</keyword>
<gene>
    <name evidence="3" type="ORF">H0921_12855</name>
</gene>
<dbReference type="Proteomes" id="UP000542342">
    <property type="component" value="Unassembled WGS sequence"/>
</dbReference>
<evidence type="ECO:0000256" key="2">
    <source>
        <dbReference type="SAM" id="Phobius"/>
    </source>
</evidence>
<sequence>MKARHFSEASAPLAPESPSALPAPPAPTPSASGNTGKRKRSLYWLLASGAIALGVGIIWTVWFFWPPPLPEPPVVDSEESEVRRVIQEYHQKLLQQRRQASAWGDYGTILLAHLFDREAEECFAVASRLDPNDPRWCYARALIALKRRPQEAVDLLRQAVEASRNQPQYQLVCEMTLAEALLERGESEQAAELFRKYLSPPPGEPRARFGLALAAIALGHTEEAWSHLQAIREYPCCRKQAHTHLAALARMKGDLTAARQYESIASTADPDPPWPDPYLDHVVSLQVGRRGLQRRAGVLERDGRFFEAAQLYLKALQDQKTVDALLGAAVNLARLHQHSEALKLLQEARELDARDARVQYTYALVLYAHAEIVQSHNPGHPQLREWFQEAAPKRHAWRSS</sequence>
<proteinExistence type="predicted"/>
<evidence type="ECO:0000313" key="4">
    <source>
        <dbReference type="Proteomes" id="UP000542342"/>
    </source>
</evidence>
<evidence type="ECO:0000313" key="3">
    <source>
        <dbReference type="EMBL" id="MBA2227048.1"/>
    </source>
</evidence>